<protein>
    <submittedName>
        <fullName evidence="1">Uncharacterized protein</fullName>
    </submittedName>
</protein>
<name>A0A1E3B276_ASPCR</name>
<dbReference type="OrthoDB" id="4479040at2759"/>
<comment type="caution">
    <text evidence="1">The sequence shown here is derived from an EMBL/GenBank/DDBJ whole genome shotgun (WGS) entry which is preliminary data.</text>
</comment>
<dbReference type="VEuPathDB" id="FungiDB:SI65_09538"/>
<dbReference type="Proteomes" id="UP000094569">
    <property type="component" value="Unassembled WGS sequence"/>
</dbReference>
<dbReference type="AlphaFoldDB" id="A0A1E3B276"/>
<evidence type="ECO:0000313" key="2">
    <source>
        <dbReference type="Proteomes" id="UP000094569"/>
    </source>
</evidence>
<reference evidence="1 2" key="1">
    <citation type="journal article" date="2016" name="BMC Genomics">
        <title>Comparative genomic and transcriptomic analyses of the Fuzhuan brick tea-fermentation fungus Aspergillus cristatus.</title>
        <authorList>
            <person name="Ge Y."/>
            <person name="Wang Y."/>
            <person name="Liu Y."/>
            <person name="Tan Y."/>
            <person name="Ren X."/>
            <person name="Zhang X."/>
            <person name="Hyde K.D."/>
            <person name="Liu Y."/>
            <person name="Liu Z."/>
        </authorList>
    </citation>
    <scope>NUCLEOTIDE SEQUENCE [LARGE SCALE GENOMIC DNA]</scope>
    <source>
        <strain evidence="1 2">GZAAS20.1005</strain>
    </source>
</reference>
<evidence type="ECO:0000313" key="1">
    <source>
        <dbReference type="EMBL" id="ODM15043.1"/>
    </source>
</evidence>
<proteinExistence type="predicted"/>
<accession>A0A1E3B276</accession>
<sequence length="159" mass="18114">MPSGGRFYKAAKPAVPDRLEASIFSRDIVPLRMLHSLKFLEIVFPPADLGYISLRSPAHQDWVETTSYVEDKLNLSRLTLRVYFHGFRSLSDATPHRRSVLTREEGMQTTISMYELIASPLSQLGNRLGRCFVHAAWPWAWTPEGVSTMRNNIHEVKGD</sequence>
<keyword evidence="2" id="KW-1185">Reference proteome</keyword>
<dbReference type="EMBL" id="JXNT01000019">
    <property type="protein sequence ID" value="ODM15043.1"/>
    <property type="molecule type" value="Genomic_DNA"/>
</dbReference>
<gene>
    <name evidence="1" type="ORF">SI65_09538</name>
</gene>
<organism evidence="1 2">
    <name type="scientific">Aspergillus cristatus</name>
    <name type="common">Chinese Fuzhuan brick tea-fermentation fungus</name>
    <name type="synonym">Eurotium cristatum</name>
    <dbReference type="NCBI Taxonomy" id="573508"/>
    <lineage>
        <taxon>Eukaryota</taxon>
        <taxon>Fungi</taxon>
        <taxon>Dikarya</taxon>
        <taxon>Ascomycota</taxon>
        <taxon>Pezizomycotina</taxon>
        <taxon>Eurotiomycetes</taxon>
        <taxon>Eurotiomycetidae</taxon>
        <taxon>Eurotiales</taxon>
        <taxon>Aspergillaceae</taxon>
        <taxon>Aspergillus</taxon>
        <taxon>Aspergillus subgen. Aspergillus</taxon>
    </lineage>
</organism>